<feature type="domain" description="Heterokaryon incompatibility" evidence="1">
    <location>
        <begin position="52"/>
        <end position="202"/>
    </location>
</feature>
<comment type="caution">
    <text evidence="2">The sequence shown here is derived from an EMBL/GenBank/DDBJ whole genome shotgun (WGS) entry which is preliminary data.</text>
</comment>
<reference evidence="2 3" key="1">
    <citation type="submission" date="2018-05" db="EMBL/GenBank/DDBJ databases">
        <title>Draft genome sequence of Scytalidium lignicola DSM 105466, a ubiquitous saprotrophic fungus.</title>
        <authorList>
            <person name="Buettner E."/>
            <person name="Gebauer A.M."/>
            <person name="Hofrichter M."/>
            <person name="Liers C."/>
            <person name="Kellner H."/>
        </authorList>
    </citation>
    <scope>NUCLEOTIDE SEQUENCE [LARGE SCALE GENOMIC DNA]</scope>
    <source>
        <strain evidence="2 3">DSM 105466</strain>
    </source>
</reference>
<evidence type="ECO:0000313" key="2">
    <source>
        <dbReference type="EMBL" id="RFU25461.1"/>
    </source>
</evidence>
<feature type="non-terminal residue" evidence="2">
    <location>
        <position position="698"/>
    </location>
</feature>
<dbReference type="AlphaFoldDB" id="A0A3E2GWG3"/>
<dbReference type="InterPro" id="IPR052895">
    <property type="entry name" value="HetReg/Transcr_Mod"/>
</dbReference>
<gene>
    <name evidence="2" type="ORF">B7463_g10877</name>
</gene>
<proteinExistence type="predicted"/>
<dbReference type="OrthoDB" id="3553147at2759"/>
<dbReference type="PANTHER" id="PTHR24148">
    <property type="entry name" value="ANKYRIN REPEAT DOMAIN-CONTAINING PROTEIN 39 HOMOLOG-RELATED"/>
    <property type="match status" value="1"/>
</dbReference>
<protein>
    <recommendedName>
        <fullName evidence="1">Heterokaryon incompatibility domain-containing protein</fullName>
    </recommendedName>
</protein>
<evidence type="ECO:0000313" key="3">
    <source>
        <dbReference type="Proteomes" id="UP000258309"/>
    </source>
</evidence>
<feature type="non-terminal residue" evidence="2">
    <location>
        <position position="1"/>
    </location>
</feature>
<name>A0A3E2GWG3_SCYLI</name>
<dbReference type="OMA" id="TPWSANE"/>
<dbReference type="InterPro" id="IPR010730">
    <property type="entry name" value="HET"/>
</dbReference>
<dbReference type="Proteomes" id="UP000258309">
    <property type="component" value="Unassembled WGS sequence"/>
</dbReference>
<dbReference type="PANTHER" id="PTHR24148:SF73">
    <property type="entry name" value="HET DOMAIN PROTEIN (AFU_ORTHOLOGUE AFUA_8G01020)"/>
    <property type="match status" value="1"/>
</dbReference>
<evidence type="ECO:0000259" key="1">
    <source>
        <dbReference type="Pfam" id="PF06985"/>
    </source>
</evidence>
<accession>A0A3E2GWG3</accession>
<sequence>MGTEAFSYAALEDNSQGIRLIRATGPPFNILDPETHLDIELHHFSLQNAPPYFAISYVWGDPSVSYQITCNGKFTTITNSLAAALSSILWEGVPEHKEQDNIYLWADALCINQNDLEEKAAQVNIMWDIYSKAKAVLAYIGDCASGDPGREFMMLISAGAYLLAEYPAKPGTSEVSLPPIPLDMHVPFWSLPFFGRGWITQEVALADNILCYYGTGSNTFRFNASNIFRLLQHQLQRGAPSEEDDGANNRMIRALHIHTWAMFGTHAVQVDMWNRLRTERKAGVQSFDLIDLLQMNRHAVTSDSRDKVYCIRSLLNEEDRAAIRVDYSKSNTTTQVFTDTAKYCLESGRGMQLLECAGLQPDLSADTTSNIPIILSTNLSEPEIIPGLPSWVPNFTFVSASPFDSRLYECGGSDQPTITLNPEDDNKIIVRGVILDEIGAIGPRCHYPSDAIYIPPLLQVDWAQYLLGNELIEDSLESLIIIEKYVRQLCREYLLRLKKTVPSDEDVARMALRILTADRGWRNGRSALQSRADYDAFRQKYYESRDSMDSDSSSSSGSEPRQAFLRRLVRQTSVLLKRWLRKLKSIKISKKQHHHVVTGDAQAFRLVAQYTQRGRAVGVSKGGMLGVFPNNTDEGDVIAVLQGANLPFILRPAPNNEFQIVGSCYVDMIMDGEFLILMEKQRGSAEPWARPFEDLVII</sequence>
<dbReference type="Pfam" id="PF26639">
    <property type="entry name" value="Het-6_barrel"/>
    <property type="match status" value="1"/>
</dbReference>
<dbReference type="STRING" id="5539.A0A3E2GWG3"/>
<dbReference type="Pfam" id="PF06985">
    <property type="entry name" value="HET"/>
    <property type="match status" value="1"/>
</dbReference>
<dbReference type="EMBL" id="NCSJ02000331">
    <property type="protein sequence ID" value="RFU25461.1"/>
    <property type="molecule type" value="Genomic_DNA"/>
</dbReference>
<keyword evidence="3" id="KW-1185">Reference proteome</keyword>
<organism evidence="2 3">
    <name type="scientific">Scytalidium lignicola</name>
    <name type="common">Hyphomycete</name>
    <dbReference type="NCBI Taxonomy" id="5539"/>
    <lineage>
        <taxon>Eukaryota</taxon>
        <taxon>Fungi</taxon>
        <taxon>Dikarya</taxon>
        <taxon>Ascomycota</taxon>
        <taxon>Pezizomycotina</taxon>
        <taxon>Leotiomycetes</taxon>
        <taxon>Leotiomycetes incertae sedis</taxon>
        <taxon>Scytalidium</taxon>
    </lineage>
</organism>